<evidence type="ECO:0000313" key="2">
    <source>
        <dbReference type="EMBL" id="GBG88719.1"/>
    </source>
</evidence>
<dbReference type="InterPro" id="IPR041588">
    <property type="entry name" value="Integrase_H2C2"/>
</dbReference>
<accession>A0A388M2K8</accession>
<proteinExistence type="predicted"/>
<dbReference type="InterPro" id="IPR050951">
    <property type="entry name" value="Retrovirus_Pol_polyprotein"/>
</dbReference>
<dbReference type="GO" id="GO:0015074">
    <property type="term" value="P:DNA integration"/>
    <property type="evidence" value="ECO:0007669"/>
    <property type="project" value="InterPro"/>
</dbReference>
<gene>
    <name evidence="2" type="ORF">CBR_g48249</name>
</gene>
<dbReference type="GO" id="GO:0003676">
    <property type="term" value="F:nucleic acid binding"/>
    <property type="evidence" value="ECO:0007669"/>
    <property type="project" value="InterPro"/>
</dbReference>
<dbReference type="SUPFAM" id="SSF53098">
    <property type="entry name" value="Ribonuclease H-like"/>
    <property type="match status" value="1"/>
</dbReference>
<dbReference type="EMBL" id="BFEA01000690">
    <property type="protein sequence ID" value="GBG88719.1"/>
    <property type="molecule type" value="Genomic_DNA"/>
</dbReference>
<organism evidence="2 3">
    <name type="scientific">Chara braunii</name>
    <name type="common">Braun's stonewort</name>
    <dbReference type="NCBI Taxonomy" id="69332"/>
    <lineage>
        <taxon>Eukaryota</taxon>
        <taxon>Viridiplantae</taxon>
        <taxon>Streptophyta</taxon>
        <taxon>Charophyceae</taxon>
        <taxon>Charales</taxon>
        <taxon>Characeae</taxon>
        <taxon>Chara</taxon>
    </lineage>
</organism>
<dbReference type="PROSITE" id="PS50994">
    <property type="entry name" value="INTEGRASE"/>
    <property type="match status" value="1"/>
</dbReference>
<dbReference type="InterPro" id="IPR001584">
    <property type="entry name" value="Integrase_cat-core"/>
</dbReference>
<evidence type="ECO:0000313" key="3">
    <source>
        <dbReference type="Proteomes" id="UP000265515"/>
    </source>
</evidence>
<sequence>MCDAQPDFRQEQEFFFIKSYDGIFRESGVLLVGNKDGHEVSPKAREEADKYVLRRGHLFRKEEGLTPRRVVCGRTRQVDIIQAMHDELAGGHRSSKGTLAKITPLYYWSGMGSMVAIYCQTCRICQERSTTRVFGPLRPTRVLGPGHMVHLDLAVMPVSTKGYRYILDARDNLSGFVEAVALKKKTGLAVVDWVEDFYLRHPFIRRFIADNGTEFVNQDVLNTCKRLGMPLKLIEPYHPEANTPVERGHQTLKNTIAKLAADDLGNWPKYLRQVVFAENVTPKRTTGCVPTELWYGREIDFPIETLVPTWNKLEEDPLLTTKQLIEARCEQAVKNEEALEEIVNRVFDSRMKDKTRWNQLKNIRKEPLQVGEMVLVRNSALESTWSGQLGRRFKGPYRVTKRMGMNTFEVEDLDGTSIKRSFSAQRLVKFLSRDPVEQWLQEAQDKEAK</sequence>
<dbReference type="InterPro" id="IPR012337">
    <property type="entry name" value="RNaseH-like_sf"/>
</dbReference>
<dbReference type="OrthoDB" id="1934939at2759"/>
<evidence type="ECO:0000259" key="1">
    <source>
        <dbReference type="PROSITE" id="PS50994"/>
    </source>
</evidence>
<comment type="caution">
    <text evidence="2">The sequence shown here is derived from an EMBL/GenBank/DDBJ whole genome shotgun (WGS) entry which is preliminary data.</text>
</comment>
<name>A0A388M2K8_CHABU</name>
<dbReference type="OMA" id="CHLCQIC"/>
<dbReference type="Gene3D" id="3.30.420.10">
    <property type="entry name" value="Ribonuclease H-like superfamily/Ribonuclease H"/>
    <property type="match status" value="1"/>
</dbReference>
<keyword evidence="3" id="KW-1185">Reference proteome</keyword>
<reference evidence="2 3" key="1">
    <citation type="journal article" date="2018" name="Cell">
        <title>The Chara Genome: Secondary Complexity and Implications for Plant Terrestrialization.</title>
        <authorList>
            <person name="Nishiyama T."/>
            <person name="Sakayama H."/>
            <person name="Vries J.D."/>
            <person name="Buschmann H."/>
            <person name="Saint-Marcoux D."/>
            <person name="Ullrich K.K."/>
            <person name="Haas F.B."/>
            <person name="Vanderstraeten L."/>
            <person name="Becker D."/>
            <person name="Lang D."/>
            <person name="Vosolsobe S."/>
            <person name="Rombauts S."/>
            <person name="Wilhelmsson P.K.I."/>
            <person name="Janitza P."/>
            <person name="Kern R."/>
            <person name="Heyl A."/>
            <person name="Rumpler F."/>
            <person name="Villalobos L.I.A.C."/>
            <person name="Clay J.M."/>
            <person name="Skokan R."/>
            <person name="Toyoda A."/>
            <person name="Suzuki Y."/>
            <person name="Kagoshima H."/>
            <person name="Schijlen E."/>
            <person name="Tajeshwar N."/>
            <person name="Catarino B."/>
            <person name="Hetherington A.J."/>
            <person name="Saltykova A."/>
            <person name="Bonnot C."/>
            <person name="Breuninger H."/>
            <person name="Symeonidi A."/>
            <person name="Radhakrishnan G.V."/>
            <person name="Van Nieuwerburgh F."/>
            <person name="Deforce D."/>
            <person name="Chang C."/>
            <person name="Karol K.G."/>
            <person name="Hedrich R."/>
            <person name="Ulvskov P."/>
            <person name="Glockner G."/>
            <person name="Delwiche C.F."/>
            <person name="Petrasek J."/>
            <person name="Van de Peer Y."/>
            <person name="Friml J."/>
            <person name="Beilby M."/>
            <person name="Dolan L."/>
            <person name="Kohara Y."/>
            <person name="Sugano S."/>
            <person name="Fujiyama A."/>
            <person name="Delaux P.-M."/>
            <person name="Quint M."/>
            <person name="TheiBen G."/>
            <person name="Hagemann M."/>
            <person name="Harholt J."/>
            <person name="Dunand C."/>
            <person name="Zachgo S."/>
            <person name="Langdale J."/>
            <person name="Maumus F."/>
            <person name="Straeten D.V.D."/>
            <person name="Gould S.B."/>
            <person name="Rensing S.A."/>
        </authorList>
    </citation>
    <scope>NUCLEOTIDE SEQUENCE [LARGE SCALE GENOMIC DNA]</scope>
    <source>
        <strain evidence="2 3">S276</strain>
    </source>
</reference>
<dbReference type="Pfam" id="PF00665">
    <property type="entry name" value="rve"/>
    <property type="match status" value="1"/>
</dbReference>
<dbReference type="AlphaFoldDB" id="A0A388M2K8"/>
<dbReference type="Proteomes" id="UP000265515">
    <property type="component" value="Unassembled WGS sequence"/>
</dbReference>
<dbReference type="PANTHER" id="PTHR37984:SF5">
    <property type="entry name" value="PROTEIN NYNRIN-LIKE"/>
    <property type="match status" value="1"/>
</dbReference>
<dbReference type="FunFam" id="1.10.340.70:FF:000001">
    <property type="entry name" value="Retrovirus-related Pol polyprotein from transposon gypsy-like Protein"/>
    <property type="match status" value="1"/>
</dbReference>
<dbReference type="Pfam" id="PF17921">
    <property type="entry name" value="Integrase_H2C2"/>
    <property type="match status" value="1"/>
</dbReference>
<dbReference type="InterPro" id="IPR036397">
    <property type="entry name" value="RNaseH_sf"/>
</dbReference>
<feature type="domain" description="Integrase catalytic" evidence="1">
    <location>
        <begin position="141"/>
        <end position="298"/>
    </location>
</feature>
<dbReference type="Gene3D" id="1.10.340.70">
    <property type="match status" value="1"/>
</dbReference>
<dbReference type="PANTHER" id="PTHR37984">
    <property type="entry name" value="PROTEIN CBG26694"/>
    <property type="match status" value="1"/>
</dbReference>
<dbReference type="Gramene" id="GBG88719">
    <property type="protein sequence ID" value="GBG88719"/>
    <property type="gene ID" value="CBR_g48249"/>
</dbReference>
<protein>
    <recommendedName>
        <fullName evidence="1">Integrase catalytic domain-containing protein</fullName>
    </recommendedName>
</protein>